<proteinExistence type="inferred from homology"/>
<feature type="compositionally biased region" description="Acidic residues" evidence="2">
    <location>
        <begin position="31"/>
        <end position="49"/>
    </location>
</feature>
<feature type="compositionally biased region" description="Low complexity" evidence="2">
    <location>
        <begin position="161"/>
        <end position="177"/>
    </location>
</feature>
<dbReference type="PANTHER" id="PTHR46052">
    <property type="entry name" value="PHOSDUCIN-LIKE PROTEIN"/>
    <property type="match status" value="1"/>
</dbReference>
<evidence type="ECO:0000256" key="2">
    <source>
        <dbReference type="SAM" id="MobiDB-lite"/>
    </source>
</evidence>
<reference evidence="4" key="1">
    <citation type="submission" date="2013-11" db="EMBL/GenBank/DDBJ databases">
        <title>Genome sequence of the fusiform rust pathogen reveals effectors for host alternation and coevolution with pine.</title>
        <authorList>
            <consortium name="DOE Joint Genome Institute"/>
            <person name="Smith K."/>
            <person name="Pendleton A."/>
            <person name="Kubisiak T."/>
            <person name="Anderson C."/>
            <person name="Salamov A."/>
            <person name="Aerts A."/>
            <person name="Riley R."/>
            <person name="Clum A."/>
            <person name="Lindquist E."/>
            <person name="Ence D."/>
            <person name="Campbell M."/>
            <person name="Kronenberg Z."/>
            <person name="Feau N."/>
            <person name="Dhillon B."/>
            <person name="Hamelin R."/>
            <person name="Burleigh J."/>
            <person name="Smith J."/>
            <person name="Yandell M."/>
            <person name="Nelson C."/>
            <person name="Grigoriev I."/>
            <person name="Davis J."/>
        </authorList>
    </citation>
    <scope>NUCLEOTIDE SEQUENCE</scope>
    <source>
        <strain evidence="4">G11</strain>
    </source>
</reference>
<dbReference type="Pfam" id="PF02114">
    <property type="entry name" value="Phosducin"/>
    <property type="match status" value="1"/>
</dbReference>
<evidence type="ECO:0000313" key="5">
    <source>
        <dbReference type="Proteomes" id="UP000886653"/>
    </source>
</evidence>
<evidence type="ECO:0000256" key="1">
    <source>
        <dbReference type="ARBA" id="ARBA00009686"/>
    </source>
</evidence>
<dbReference type="SUPFAM" id="SSF52833">
    <property type="entry name" value="Thioredoxin-like"/>
    <property type="match status" value="1"/>
</dbReference>
<feature type="compositionally biased region" description="Polar residues" evidence="2">
    <location>
        <begin position="56"/>
        <end position="69"/>
    </location>
</feature>
<dbReference type="InterPro" id="IPR036249">
    <property type="entry name" value="Thioredoxin-like_sf"/>
</dbReference>
<feature type="compositionally biased region" description="Low complexity" evidence="2">
    <location>
        <begin position="260"/>
        <end position="287"/>
    </location>
</feature>
<feature type="domain" description="Phosducin" evidence="3">
    <location>
        <begin position="200"/>
        <end position="255"/>
    </location>
</feature>
<dbReference type="AlphaFoldDB" id="A0A9P6TEE9"/>
<dbReference type="Gene3D" id="3.40.30.10">
    <property type="entry name" value="Glutaredoxin"/>
    <property type="match status" value="1"/>
</dbReference>
<keyword evidence="5" id="KW-1185">Reference proteome</keyword>
<dbReference type="EMBL" id="MU167234">
    <property type="protein sequence ID" value="KAG0148675.1"/>
    <property type="molecule type" value="Genomic_DNA"/>
</dbReference>
<name>A0A9P6TEE9_9BASI</name>
<gene>
    <name evidence="4" type="ORF">CROQUDRAFT_669729</name>
</gene>
<feature type="region of interest" description="Disordered" evidence="2">
    <location>
        <begin position="260"/>
        <end position="289"/>
    </location>
</feature>
<accession>A0A9P6TEE9</accession>
<comment type="similarity">
    <text evidence="1">Belongs to the phosducin family.</text>
</comment>
<dbReference type="InterPro" id="IPR024253">
    <property type="entry name" value="Phosducin_thioredoxin-like_dom"/>
</dbReference>
<feature type="compositionally biased region" description="Polar residues" evidence="2">
    <location>
        <begin position="129"/>
        <end position="139"/>
    </location>
</feature>
<dbReference type="CDD" id="cd02957">
    <property type="entry name" value="Phd_like"/>
    <property type="match status" value="1"/>
</dbReference>
<protein>
    <recommendedName>
        <fullName evidence="3">Phosducin domain-containing protein</fullName>
    </recommendedName>
</protein>
<organism evidence="4 5">
    <name type="scientific">Cronartium quercuum f. sp. fusiforme G11</name>
    <dbReference type="NCBI Taxonomy" id="708437"/>
    <lineage>
        <taxon>Eukaryota</taxon>
        <taxon>Fungi</taxon>
        <taxon>Dikarya</taxon>
        <taxon>Basidiomycota</taxon>
        <taxon>Pucciniomycotina</taxon>
        <taxon>Pucciniomycetes</taxon>
        <taxon>Pucciniales</taxon>
        <taxon>Coleosporiaceae</taxon>
        <taxon>Cronartium</taxon>
    </lineage>
</organism>
<evidence type="ECO:0000259" key="3">
    <source>
        <dbReference type="Pfam" id="PF02114"/>
    </source>
</evidence>
<dbReference type="Proteomes" id="UP000886653">
    <property type="component" value="Unassembled WGS sequence"/>
</dbReference>
<dbReference type="InterPro" id="IPR051499">
    <property type="entry name" value="Phosducin-like_reg"/>
</dbReference>
<comment type="caution">
    <text evidence="4">The sequence shown here is derived from an EMBL/GenBank/DDBJ whole genome shotgun (WGS) entry which is preliminary data.</text>
</comment>
<feature type="region of interest" description="Disordered" evidence="2">
    <location>
        <begin position="1"/>
        <end position="74"/>
    </location>
</feature>
<dbReference type="OrthoDB" id="70588at2759"/>
<feature type="region of interest" description="Disordered" evidence="2">
    <location>
        <begin position="86"/>
        <end position="184"/>
    </location>
</feature>
<evidence type="ECO:0000313" key="4">
    <source>
        <dbReference type="EMBL" id="KAG0148675.1"/>
    </source>
</evidence>
<sequence>MSTLEQAALSGALTTVNLGDSPDPDGREPQREDEDDVVEEVMPEDEEYAFTDKPSYGTSAMSRGWSGNTGPKGVLLDFKASHGKSGAILGGADLRNGSGLSSRRALDHKKAAGSLSETDSESDKDIRPTPTTSSLYTSGRRTHRIIDRRAGGFSISHQPRKSSGSPPSTSPMISSPSYKHSKLDSRDKKLFGHLREVGVDNFIQAVEAEKDDKETTVLVHLYDPALDSCTVLNSHLSSLARLYPRTKFLRALASELDFFNSSPSSPNSHQRDFSFPSLSPSASPRSSYETDKQLLVDISPVRVEPEERRSRKPTDSDILPTLLWYRAGEYVQSLPALERELPGGEIRRGEKGCMELQSLLTKYGIIR</sequence>
<dbReference type="PANTHER" id="PTHR46052:SF1">
    <property type="entry name" value="PHOSDUCIN-LIKE PROTEIN"/>
    <property type="match status" value="1"/>
</dbReference>